<evidence type="ECO:0000256" key="2">
    <source>
        <dbReference type="ARBA" id="ARBA00006490"/>
    </source>
</evidence>
<keyword evidence="9" id="KW-0808">Transferase</keyword>
<keyword evidence="5" id="KW-0408">Iron</keyword>
<dbReference type="FunFam" id="3.40.640.10:FF:000084">
    <property type="entry name" value="IscS-like cysteine desulfurase"/>
    <property type="match status" value="1"/>
</dbReference>
<dbReference type="AlphaFoldDB" id="A0A2P2BUE7"/>
<feature type="domain" description="EF-hand" evidence="8">
    <location>
        <begin position="122"/>
        <end position="145"/>
    </location>
</feature>
<proteinExistence type="inferred from homology"/>
<dbReference type="KEGG" id="rhom:FRIFI_2455"/>
<dbReference type="PROSITE" id="PS00018">
    <property type="entry name" value="EF_HAND_1"/>
    <property type="match status" value="1"/>
</dbReference>
<dbReference type="PROSITE" id="PS50222">
    <property type="entry name" value="EF_HAND_2"/>
    <property type="match status" value="1"/>
</dbReference>
<dbReference type="InterPro" id="IPR020578">
    <property type="entry name" value="Aminotrans_V_PyrdxlP_BS"/>
</dbReference>
<dbReference type="EMBL" id="LN650648">
    <property type="protein sequence ID" value="CEI73980.1"/>
    <property type="molecule type" value="Genomic_DNA"/>
</dbReference>
<evidence type="ECO:0000256" key="4">
    <source>
        <dbReference type="ARBA" id="ARBA00022898"/>
    </source>
</evidence>
<dbReference type="PANTHER" id="PTHR11601:SF50">
    <property type="entry name" value="CYSTEINE DESULFURASE ISCS 2-RELATED"/>
    <property type="match status" value="1"/>
</dbReference>
<comment type="cofactor">
    <cofactor evidence="1 7">
        <name>pyridoxal 5'-phosphate</name>
        <dbReference type="ChEBI" id="CHEBI:597326"/>
    </cofactor>
</comment>
<comment type="similarity">
    <text evidence="2">Belongs to the class-V pyridoxal-phosphate-dependent aminotransferase family. NifS/IscS subfamily.</text>
</comment>
<name>A0A2P2BUE7_9FIRM</name>
<evidence type="ECO:0000259" key="8">
    <source>
        <dbReference type="PROSITE" id="PS50222"/>
    </source>
</evidence>
<dbReference type="Gene3D" id="3.90.1150.10">
    <property type="entry name" value="Aspartate Aminotransferase, domain 1"/>
    <property type="match status" value="1"/>
</dbReference>
<dbReference type="GO" id="GO:0051536">
    <property type="term" value="F:iron-sulfur cluster binding"/>
    <property type="evidence" value="ECO:0007669"/>
    <property type="project" value="UniProtKB-KW"/>
</dbReference>
<dbReference type="EC" id="2.8.1.7" evidence="9"/>
<keyword evidence="6" id="KW-0411">Iron-sulfur</keyword>
<evidence type="ECO:0000256" key="3">
    <source>
        <dbReference type="ARBA" id="ARBA00022723"/>
    </source>
</evidence>
<gene>
    <name evidence="9" type="ORF">FRIFI_2455</name>
</gene>
<dbReference type="PROSITE" id="PS00595">
    <property type="entry name" value="AA_TRANSFER_CLASS_5"/>
    <property type="match status" value="1"/>
</dbReference>
<dbReference type="Gene3D" id="3.40.640.10">
    <property type="entry name" value="Type I PLP-dependent aspartate aminotransferase-like (Major domain)"/>
    <property type="match status" value="1"/>
</dbReference>
<keyword evidence="4" id="KW-0663">Pyridoxal phosphate</keyword>
<keyword evidence="3" id="KW-0479">Metal-binding</keyword>
<dbReference type="Pfam" id="PF00266">
    <property type="entry name" value="Aminotran_5"/>
    <property type="match status" value="1"/>
</dbReference>
<dbReference type="SUPFAM" id="SSF53383">
    <property type="entry name" value="PLP-dependent transferases"/>
    <property type="match status" value="1"/>
</dbReference>
<dbReference type="PIRSF" id="PIRSF005572">
    <property type="entry name" value="NifS"/>
    <property type="match status" value="1"/>
</dbReference>
<dbReference type="InterPro" id="IPR000192">
    <property type="entry name" value="Aminotrans_V_dom"/>
</dbReference>
<dbReference type="GO" id="GO:0031071">
    <property type="term" value="F:cysteine desulfurase activity"/>
    <property type="evidence" value="ECO:0007669"/>
    <property type="project" value="UniProtKB-EC"/>
</dbReference>
<dbReference type="InterPro" id="IPR002048">
    <property type="entry name" value="EF_hand_dom"/>
</dbReference>
<dbReference type="InterPro" id="IPR016454">
    <property type="entry name" value="Cysteine_dSase"/>
</dbReference>
<evidence type="ECO:0000256" key="7">
    <source>
        <dbReference type="RuleBase" id="RU004504"/>
    </source>
</evidence>
<evidence type="ECO:0000313" key="10">
    <source>
        <dbReference type="Proteomes" id="UP000245695"/>
    </source>
</evidence>
<reference evidence="9 10" key="1">
    <citation type="submission" date="2014-09" db="EMBL/GenBank/DDBJ databases">
        <authorList>
            <person name="Hornung B.V."/>
        </authorList>
    </citation>
    <scope>NUCLEOTIDE SEQUENCE [LARGE SCALE GENOMIC DNA]</scope>
    <source>
        <strain evidence="9 10">FRIFI</strain>
    </source>
</reference>
<dbReference type="Gene3D" id="1.10.260.50">
    <property type="match status" value="1"/>
</dbReference>
<dbReference type="InterPro" id="IPR015422">
    <property type="entry name" value="PyrdxlP-dep_Trfase_small"/>
</dbReference>
<dbReference type="InterPro" id="IPR018247">
    <property type="entry name" value="EF_Hand_1_Ca_BS"/>
</dbReference>
<evidence type="ECO:0000313" key="9">
    <source>
        <dbReference type="EMBL" id="CEI73980.1"/>
    </source>
</evidence>
<keyword evidence="10" id="KW-1185">Reference proteome</keyword>
<sequence>MKNMEIYLDNSATTKPYSEVIEKVVYALSHDYANPSSLHRKGVEVEKNIKAIRSEIAKTLGAKDKEIYFTSGGTESNNTIIRGVVNLHKKRKNHIISTSIEHPSVLNTLKDLENDGCEVTYLDVDREGKIDLEELKKAIKPTTCLVTIMHVNNEVGSIQPIQEIGKYLKSLKDKVYLHVDAVQSYSKINFRPSRYNIDFMSVSGHKFHGPKGIGFMYIKETNRIKPMLTGGGQEIGVRAGTENAPGIYGLGEAIKIINDDLNSKIEKISSLKNLLKEEISKNIEDIKINSPEDGVCHILNISFKDIKGEVLLHCLEQKGMYVSTGSACSSKKKGSHVLTQMKLTNEEIEGAIRFSLSDLNTEEEILEAVKILKEEVESLRKIIRRS</sequence>
<dbReference type="InterPro" id="IPR015421">
    <property type="entry name" value="PyrdxlP-dep_Trfase_major"/>
</dbReference>
<dbReference type="GO" id="GO:0005509">
    <property type="term" value="F:calcium ion binding"/>
    <property type="evidence" value="ECO:0007669"/>
    <property type="project" value="InterPro"/>
</dbReference>
<dbReference type="PANTHER" id="PTHR11601">
    <property type="entry name" value="CYSTEINE DESULFURYLASE FAMILY MEMBER"/>
    <property type="match status" value="1"/>
</dbReference>
<dbReference type="InterPro" id="IPR015424">
    <property type="entry name" value="PyrdxlP-dep_Trfase"/>
</dbReference>
<evidence type="ECO:0000256" key="1">
    <source>
        <dbReference type="ARBA" id="ARBA00001933"/>
    </source>
</evidence>
<accession>A0A2P2BUE7</accession>
<evidence type="ECO:0000256" key="6">
    <source>
        <dbReference type="ARBA" id="ARBA00023014"/>
    </source>
</evidence>
<evidence type="ECO:0000256" key="5">
    <source>
        <dbReference type="ARBA" id="ARBA00023004"/>
    </source>
</evidence>
<protein>
    <submittedName>
        <fullName evidence="9">Cysteine desulfurase</fullName>
        <ecNumber evidence="9">2.8.1.7</ecNumber>
    </submittedName>
</protein>
<organism evidence="9 10">
    <name type="scientific">Romboutsia hominis</name>
    <dbReference type="NCBI Taxonomy" id="1507512"/>
    <lineage>
        <taxon>Bacteria</taxon>
        <taxon>Bacillati</taxon>
        <taxon>Bacillota</taxon>
        <taxon>Clostridia</taxon>
        <taxon>Peptostreptococcales</taxon>
        <taxon>Peptostreptococcaceae</taxon>
        <taxon>Romboutsia</taxon>
    </lineage>
</organism>
<dbReference type="Proteomes" id="UP000245695">
    <property type="component" value="Chromosome 1"/>
</dbReference>